<evidence type="ECO:0000259" key="2">
    <source>
        <dbReference type="PROSITE" id="PS50127"/>
    </source>
</evidence>
<feature type="region of interest" description="Disordered" evidence="1">
    <location>
        <begin position="72"/>
        <end position="128"/>
    </location>
</feature>
<feature type="domain" description="UBC core" evidence="2">
    <location>
        <begin position="1"/>
        <end position="150"/>
    </location>
</feature>
<dbReference type="InterPro" id="IPR050113">
    <property type="entry name" value="Ub_conjugating_enzyme"/>
</dbReference>
<protein>
    <submittedName>
        <fullName evidence="3">SUMO-conjugating enzyme UBC9, putative (UBC9)</fullName>
    </submittedName>
</protein>
<evidence type="ECO:0000256" key="1">
    <source>
        <dbReference type="SAM" id="MobiDB-lite"/>
    </source>
</evidence>
<feature type="compositionally biased region" description="Polar residues" evidence="1">
    <location>
        <begin position="108"/>
        <end position="122"/>
    </location>
</feature>
<evidence type="ECO:0000313" key="3">
    <source>
        <dbReference type="EMBL" id="SBT56462.1"/>
    </source>
</evidence>
<dbReference type="SUPFAM" id="SSF54495">
    <property type="entry name" value="UBC-like"/>
    <property type="match status" value="1"/>
</dbReference>
<proteinExistence type="predicted"/>
<name>A0A1A9AJS2_PLAOA</name>
<reference evidence="4" key="1">
    <citation type="submission" date="2016-05" db="EMBL/GenBank/DDBJ databases">
        <authorList>
            <person name="Naeem R."/>
        </authorList>
    </citation>
    <scope>NUCLEOTIDE SEQUENCE [LARGE SCALE GENOMIC DNA]</scope>
</reference>
<feature type="compositionally biased region" description="Basic residues" evidence="1">
    <location>
        <begin position="74"/>
        <end position="85"/>
    </location>
</feature>
<dbReference type="PROSITE" id="PS50127">
    <property type="entry name" value="UBC_2"/>
    <property type="match status" value="1"/>
</dbReference>
<dbReference type="EMBL" id="FLRD01001096">
    <property type="protein sequence ID" value="SBT56462.1"/>
    <property type="molecule type" value="Genomic_DNA"/>
</dbReference>
<dbReference type="PANTHER" id="PTHR24067">
    <property type="entry name" value="UBIQUITIN-CONJUGATING ENZYME E2"/>
    <property type="match status" value="1"/>
</dbReference>
<feature type="compositionally biased region" description="Basic residues" evidence="1">
    <location>
        <begin position="92"/>
        <end position="102"/>
    </location>
</feature>
<keyword evidence="4" id="KW-1185">Reference proteome</keyword>
<organism evidence="3 4">
    <name type="scientific">Plasmodium ovale wallikeri</name>
    <dbReference type="NCBI Taxonomy" id="864142"/>
    <lineage>
        <taxon>Eukaryota</taxon>
        <taxon>Sar</taxon>
        <taxon>Alveolata</taxon>
        <taxon>Apicomplexa</taxon>
        <taxon>Aconoidasida</taxon>
        <taxon>Haemosporida</taxon>
        <taxon>Plasmodiidae</taxon>
        <taxon>Plasmodium</taxon>
        <taxon>Plasmodium (Plasmodium)</taxon>
    </lineage>
</organism>
<evidence type="ECO:0000313" key="4">
    <source>
        <dbReference type="Proteomes" id="UP000078555"/>
    </source>
</evidence>
<dbReference type="InterPro" id="IPR016135">
    <property type="entry name" value="UBQ-conjugating_enzyme/RWD"/>
</dbReference>
<accession>A0A1A9AJS2</accession>
<gene>
    <name evidence="3" type="ORF">POVWA1_076280</name>
</gene>
<dbReference type="SMART" id="SM00212">
    <property type="entry name" value="UBCc"/>
    <property type="match status" value="1"/>
</dbReference>
<dbReference type="AlphaFoldDB" id="A0A1A9AJS2"/>
<dbReference type="InterPro" id="IPR000608">
    <property type="entry name" value="UBC"/>
</dbReference>
<dbReference type="Gene3D" id="3.10.110.10">
    <property type="entry name" value="Ubiquitin Conjugating Enzyme"/>
    <property type="match status" value="1"/>
</dbReference>
<sequence>MHTYHQLWCIVSRSTPTFHLLKNKSLVSSSLQGGLWEGGEYPLMMEFTEDYPSKPPKCRFINVLFHPNIYPSGKIKKKKKKKQKTKIAEKNGKKKNSGKKRNSNWGNMTNDLLENPNPNSPAQAEPFLLYQQDRDSYEKKVKKQAMEFRPKD</sequence>
<dbReference type="Proteomes" id="UP000078555">
    <property type="component" value="Unassembled WGS sequence"/>
</dbReference>
<dbReference type="Pfam" id="PF00179">
    <property type="entry name" value="UQ_con"/>
    <property type="match status" value="1"/>
</dbReference>